<comment type="caution">
    <text evidence="2">The sequence shown here is derived from an EMBL/GenBank/DDBJ whole genome shotgun (WGS) entry which is preliminary data.</text>
</comment>
<dbReference type="Pfam" id="PF03724">
    <property type="entry name" value="META"/>
    <property type="match status" value="1"/>
</dbReference>
<evidence type="ECO:0000313" key="3">
    <source>
        <dbReference type="Proteomes" id="UP001501126"/>
    </source>
</evidence>
<name>A0ABP3Y5Z8_9FLAO</name>
<reference evidence="3" key="1">
    <citation type="journal article" date="2019" name="Int. J. Syst. Evol. Microbiol.">
        <title>The Global Catalogue of Microorganisms (GCM) 10K type strain sequencing project: providing services to taxonomists for standard genome sequencing and annotation.</title>
        <authorList>
            <consortium name="The Broad Institute Genomics Platform"/>
            <consortium name="The Broad Institute Genome Sequencing Center for Infectious Disease"/>
            <person name="Wu L."/>
            <person name="Ma J."/>
        </authorList>
    </citation>
    <scope>NUCLEOTIDE SEQUENCE [LARGE SCALE GENOMIC DNA]</scope>
    <source>
        <strain evidence="3">JCM 16083</strain>
    </source>
</reference>
<protein>
    <recommendedName>
        <fullName evidence="1">DUF306 domain-containing protein</fullName>
    </recommendedName>
</protein>
<accession>A0ABP3Y5Z8</accession>
<dbReference type="InterPro" id="IPR038670">
    <property type="entry name" value="HslJ-like_sf"/>
</dbReference>
<evidence type="ECO:0000313" key="2">
    <source>
        <dbReference type="EMBL" id="GAA0875619.1"/>
    </source>
</evidence>
<dbReference type="Proteomes" id="UP001501126">
    <property type="component" value="Unassembled WGS sequence"/>
</dbReference>
<dbReference type="EMBL" id="BAAAFH010000011">
    <property type="protein sequence ID" value="GAA0875619.1"/>
    <property type="molecule type" value="Genomic_DNA"/>
</dbReference>
<organism evidence="2 3">
    <name type="scientific">Wandonia haliotis</name>
    <dbReference type="NCBI Taxonomy" id="574963"/>
    <lineage>
        <taxon>Bacteria</taxon>
        <taxon>Pseudomonadati</taxon>
        <taxon>Bacteroidota</taxon>
        <taxon>Flavobacteriia</taxon>
        <taxon>Flavobacteriales</taxon>
        <taxon>Crocinitomicaceae</taxon>
        <taxon>Wandonia</taxon>
    </lineage>
</organism>
<dbReference type="Gene3D" id="2.40.128.270">
    <property type="match status" value="1"/>
</dbReference>
<feature type="domain" description="DUF306" evidence="1">
    <location>
        <begin position="149"/>
        <end position="248"/>
    </location>
</feature>
<dbReference type="PROSITE" id="PS51257">
    <property type="entry name" value="PROKAR_LIPOPROTEIN"/>
    <property type="match status" value="1"/>
</dbReference>
<evidence type="ECO:0000259" key="1">
    <source>
        <dbReference type="Pfam" id="PF03724"/>
    </source>
</evidence>
<dbReference type="InterPro" id="IPR005184">
    <property type="entry name" value="DUF306_Meta_HslJ"/>
</dbReference>
<dbReference type="RefSeq" id="WP_343787294.1">
    <property type="nucleotide sequence ID" value="NZ_BAAAFH010000011.1"/>
</dbReference>
<proteinExistence type="predicted"/>
<sequence>MKYILLFTLSLIVLSCGTSRNNEKDSSTPSASQNLLHPAGNFNYFSVYGPDNEWYLEFSFGYTLLLNNPSGSFGRIVEKLPTTTFEKGLTQEVYTVADDRGYTLEVRLSSEGCKEHERLARIEVSDKNGTVVFKEEGCGFYHNGSGLEDIWVIESINGATAAKKLEKIDLPVLEIHLEGNRLFGKFGCRRINGGINMQENTFFASLLIAPDFKCSETPGETKLMTLFGDKQFTYQIKNNRLILKDTNNELIFRKID</sequence>
<keyword evidence="3" id="KW-1185">Reference proteome</keyword>
<gene>
    <name evidence="2" type="ORF">GCM10009118_20280</name>
</gene>